<dbReference type="EMBL" id="JAWDJW010006835">
    <property type="protein sequence ID" value="KAK3063470.1"/>
    <property type="molecule type" value="Genomic_DNA"/>
</dbReference>
<dbReference type="Proteomes" id="UP001186974">
    <property type="component" value="Unassembled WGS sequence"/>
</dbReference>
<accession>A0ACC3D8Q8</accession>
<name>A0ACC3D8Q8_9PEZI</name>
<protein>
    <submittedName>
        <fullName evidence="1">Uncharacterized protein</fullName>
    </submittedName>
</protein>
<proteinExistence type="predicted"/>
<feature type="non-terminal residue" evidence="1">
    <location>
        <position position="1"/>
    </location>
</feature>
<evidence type="ECO:0000313" key="1">
    <source>
        <dbReference type="EMBL" id="KAK3063470.1"/>
    </source>
</evidence>
<keyword evidence="2" id="KW-1185">Reference proteome</keyword>
<gene>
    <name evidence="1" type="ORF">LTS18_000147</name>
</gene>
<comment type="caution">
    <text evidence="1">The sequence shown here is derived from an EMBL/GenBank/DDBJ whole genome shotgun (WGS) entry which is preliminary data.</text>
</comment>
<reference evidence="1" key="1">
    <citation type="submission" date="2024-09" db="EMBL/GenBank/DDBJ databases">
        <title>Black Yeasts Isolated from many extreme environments.</title>
        <authorList>
            <person name="Coleine C."/>
            <person name="Stajich J.E."/>
            <person name="Selbmann L."/>
        </authorList>
    </citation>
    <scope>NUCLEOTIDE SEQUENCE</scope>
    <source>
        <strain evidence="1">CCFEE 5737</strain>
    </source>
</reference>
<evidence type="ECO:0000313" key="2">
    <source>
        <dbReference type="Proteomes" id="UP001186974"/>
    </source>
</evidence>
<organism evidence="1 2">
    <name type="scientific">Coniosporium uncinatum</name>
    <dbReference type="NCBI Taxonomy" id="93489"/>
    <lineage>
        <taxon>Eukaryota</taxon>
        <taxon>Fungi</taxon>
        <taxon>Dikarya</taxon>
        <taxon>Ascomycota</taxon>
        <taxon>Pezizomycotina</taxon>
        <taxon>Dothideomycetes</taxon>
        <taxon>Dothideomycetes incertae sedis</taxon>
        <taxon>Coniosporium</taxon>
    </lineage>
</organism>
<sequence>LSVYASIFRLLNAACQICAFALDLTGYSKEFMFATSWAFLAAGPIFVLPIIKFWLKDTNMMEVIDSSDGNALQHEHSVVETRFEKKE</sequence>